<dbReference type="Gene3D" id="3.40.630.30">
    <property type="match status" value="1"/>
</dbReference>
<accession>A0ABR1FRG9</accession>
<dbReference type="Proteomes" id="UP001363151">
    <property type="component" value="Unassembled WGS sequence"/>
</dbReference>
<organism evidence="2 3">
    <name type="scientific">Aureococcus anophagefferens</name>
    <name type="common">Harmful bloom alga</name>
    <dbReference type="NCBI Taxonomy" id="44056"/>
    <lineage>
        <taxon>Eukaryota</taxon>
        <taxon>Sar</taxon>
        <taxon>Stramenopiles</taxon>
        <taxon>Ochrophyta</taxon>
        <taxon>Pelagophyceae</taxon>
        <taxon>Pelagomonadales</taxon>
        <taxon>Pelagomonadaceae</taxon>
        <taxon>Aureococcus</taxon>
    </lineage>
</organism>
<protein>
    <recommendedName>
        <fullName evidence="1">BioF2-like acetyltransferase domain-containing protein</fullName>
    </recommendedName>
</protein>
<dbReference type="InterPro" id="IPR016181">
    <property type="entry name" value="Acyl_CoA_acyltransferase"/>
</dbReference>
<reference evidence="2 3" key="1">
    <citation type="submission" date="2024-03" db="EMBL/GenBank/DDBJ databases">
        <title>Aureococcus anophagefferens CCMP1851 and Kratosvirus quantuckense: Draft genome of a second virus-susceptible host strain in the model system.</title>
        <authorList>
            <person name="Chase E."/>
            <person name="Truchon A.R."/>
            <person name="Schepens W."/>
            <person name="Wilhelm S.W."/>
        </authorList>
    </citation>
    <scope>NUCLEOTIDE SEQUENCE [LARGE SCALE GENOMIC DNA]</scope>
    <source>
        <strain evidence="2 3">CCMP1851</strain>
    </source>
</reference>
<dbReference type="SUPFAM" id="SSF55729">
    <property type="entry name" value="Acyl-CoA N-acyltransferases (Nat)"/>
    <property type="match status" value="1"/>
</dbReference>
<gene>
    <name evidence="2" type="ORF">SO694_0024009</name>
</gene>
<evidence type="ECO:0000313" key="3">
    <source>
        <dbReference type="Proteomes" id="UP001363151"/>
    </source>
</evidence>
<proteinExistence type="predicted"/>
<evidence type="ECO:0000259" key="1">
    <source>
        <dbReference type="Pfam" id="PF13480"/>
    </source>
</evidence>
<feature type="domain" description="BioF2-like acetyltransferase" evidence="1">
    <location>
        <begin position="169"/>
        <end position="304"/>
    </location>
</feature>
<keyword evidence="3" id="KW-1185">Reference proteome</keyword>
<dbReference type="Pfam" id="PF13480">
    <property type="entry name" value="Acetyltransf_6"/>
    <property type="match status" value="1"/>
</dbReference>
<sequence>MEAAPGAGLTCYDSVDAAKALALPWPDLYYSPAWGAVELAAGASAWELALWRRRDDASDGAGPAFVAYAYAKRPVLRRGRRVGWDLRSPYGYSGPWSSPRATESDWAAFRAAFVALARERGYVSEFVRFSPLFPHFAAAYGAAAAALATRRVATIAADLRGGADGYWRRAAKQHRNKVRKARKRGVAVAMSVVETAADVASFRDLYEETMDRRRASRLYYFDEAYYAALVAELPRGDCYYATATAPDGSLVSAAIFLRHGAALHYHLSGSRAAGYALAGPSAILDAAARLGAALGCATLHLGGGLRPGDALATFKRAVGDVVLDWTLGTSVLDPGAFDALMAIRAAAVHTDVADLAARAGAFFPAYRAGLDGDDLAPPTGVS</sequence>
<comment type="caution">
    <text evidence="2">The sequence shown here is derived from an EMBL/GenBank/DDBJ whole genome shotgun (WGS) entry which is preliminary data.</text>
</comment>
<dbReference type="EMBL" id="JBBJCI010000271">
    <property type="protein sequence ID" value="KAK7236632.1"/>
    <property type="molecule type" value="Genomic_DNA"/>
</dbReference>
<evidence type="ECO:0000313" key="2">
    <source>
        <dbReference type="EMBL" id="KAK7236632.1"/>
    </source>
</evidence>
<dbReference type="InterPro" id="IPR038740">
    <property type="entry name" value="BioF2-like_GNAT_dom"/>
</dbReference>
<name>A0ABR1FRG9_AURAN</name>